<organism evidence="5 6">
    <name type="scientific">Saccharopolyspora erythraea</name>
    <name type="common">Streptomyces erythraeus</name>
    <dbReference type="NCBI Taxonomy" id="1836"/>
    <lineage>
        <taxon>Bacteria</taxon>
        <taxon>Bacillati</taxon>
        <taxon>Actinomycetota</taxon>
        <taxon>Actinomycetes</taxon>
        <taxon>Pseudonocardiales</taxon>
        <taxon>Pseudonocardiaceae</taxon>
        <taxon>Saccharopolyspora</taxon>
    </lineage>
</organism>
<protein>
    <submittedName>
        <fullName evidence="5">Aldehyde dehydrogenase family protein</fullName>
    </submittedName>
</protein>
<dbReference type="InterPro" id="IPR015590">
    <property type="entry name" value="Aldehyde_DH_dom"/>
</dbReference>
<keyword evidence="3" id="KW-0520">NAD</keyword>
<proteinExistence type="inferred from homology"/>
<evidence type="ECO:0000259" key="4">
    <source>
        <dbReference type="Pfam" id="PF00171"/>
    </source>
</evidence>
<reference evidence="5 6" key="1">
    <citation type="journal article" date="2019" name="Int. J. Syst. Evol. Microbiol.">
        <title>The Global Catalogue of Microorganisms (GCM) 10K type strain sequencing project: providing services to taxonomists for standard genome sequencing and annotation.</title>
        <authorList>
            <consortium name="The Broad Institute Genomics Platform"/>
            <consortium name="The Broad Institute Genome Sequencing Center for Infectious Disease"/>
            <person name="Wu L."/>
            <person name="Ma J."/>
        </authorList>
    </citation>
    <scope>NUCLEOTIDE SEQUENCE [LARGE SCALE GENOMIC DNA]</scope>
    <source>
        <strain evidence="5 6">JCM 10303</strain>
    </source>
</reference>
<sequence>MTSSTRSLLALDALGANGSYHALNHEVIPDVSGEPVAELSLVPSLFTDRTVAALRAAKPAPADERIASIARAGELFRNAVLGGLPPDEYCKVVSRVSGLPITMVANSMRVLHQAAGDVRRNVRAALPNGAVEHWQNDATLPGCATWCRRGEVLAVLAAGNHPGVHSHWLEALALGYRVAVRPSRHEPFTPHRMVLALREAGFGDDQVALLPTDHRTSDALAAAADLAIVYGGEEVARKHSGDPGVLTQGPGRSKILITRDVDWQEHLDVIVDSIAAEAGTACVNATAVLVEGDPAPLAAAIASRLERLPSLPADHPDAVLPTMPSAQAEKLSSFLRTKTGSATAFLGSEGVADDLGDGSAALRPAVLQPRRGAFEQIGIELPFPCVWVASWSPDDGVGPLRDTLVLTALTRDDDLIESLVDEPTIANVYVGDRPTHWFGAGVPHDSFLADFLMRTKGMSRTW</sequence>
<dbReference type="Proteomes" id="UP001500729">
    <property type="component" value="Unassembled WGS sequence"/>
</dbReference>
<keyword evidence="6" id="KW-1185">Reference proteome</keyword>
<comment type="caution">
    <text evidence="5">The sequence shown here is derived from an EMBL/GenBank/DDBJ whole genome shotgun (WGS) entry which is preliminary data.</text>
</comment>
<dbReference type="SUPFAM" id="SSF53720">
    <property type="entry name" value="ALDH-like"/>
    <property type="match status" value="1"/>
</dbReference>
<evidence type="ECO:0000256" key="3">
    <source>
        <dbReference type="ARBA" id="ARBA00023027"/>
    </source>
</evidence>
<dbReference type="InterPro" id="IPR016162">
    <property type="entry name" value="Ald_DH_N"/>
</dbReference>
<dbReference type="Pfam" id="PF00171">
    <property type="entry name" value="Aldedh"/>
    <property type="match status" value="1"/>
</dbReference>
<dbReference type="InterPro" id="IPR016163">
    <property type="entry name" value="Ald_DH_C"/>
</dbReference>
<dbReference type="Gene3D" id="3.40.309.10">
    <property type="entry name" value="Aldehyde Dehydrogenase, Chain A, domain 2"/>
    <property type="match status" value="1"/>
</dbReference>
<dbReference type="EMBL" id="BAAAGS010000049">
    <property type="protein sequence ID" value="GAA0549987.1"/>
    <property type="molecule type" value="Genomic_DNA"/>
</dbReference>
<name>A0ABN1DR28_SACER</name>
<keyword evidence="2" id="KW-0560">Oxidoreductase</keyword>
<evidence type="ECO:0000313" key="5">
    <source>
        <dbReference type="EMBL" id="GAA0549987.1"/>
    </source>
</evidence>
<evidence type="ECO:0000256" key="2">
    <source>
        <dbReference type="ARBA" id="ARBA00023002"/>
    </source>
</evidence>
<dbReference type="InterPro" id="IPR016161">
    <property type="entry name" value="Ald_DH/histidinol_DH"/>
</dbReference>
<gene>
    <name evidence="5" type="ORF">GCM10009533_55650</name>
</gene>
<accession>A0ABN1DR28</accession>
<evidence type="ECO:0000256" key="1">
    <source>
        <dbReference type="ARBA" id="ARBA00009986"/>
    </source>
</evidence>
<feature type="domain" description="Aldehyde dehydrogenase" evidence="4">
    <location>
        <begin position="167"/>
        <end position="368"/>
    </location>
</feature>
<dbReference type="RefSeq" id="WP_009948598.1">
    <property type="nucleotide sequence ID" value="NZ_BAAAGS010000049.1"/>
</dbReference>
<dbReference type="PANTHER" id="PTHR43720">
    <property type="entry name" value="2-AMINOMUCONIC SEMIALDEHYDE DEHYDROGENASE"/>
    <property type="match status" value="1"/>
</dbReference>
<comment type="similarity">
    <text evidence="1">Belongs to the aldehyde dehydrogenase family.</text>
</comment>
<dbReference type="Gene3D" id="3.40.605.10">
    <property type="entry name" value="Aldehyde Dehydrogenase, Chain A, domain 1"/>
    <property type="match status" value="1"/>
</dbReference>
<evidence type="ECO:0000313" key="6">
    <source>
        <dbReference type="Proteomes" id="UP001500729"/>
    </source>
</evidence>
<dbReference type="PANTHER" id="PTHR43720:SF2">
    <property type="entry name" value="2-AMINOMUCONIC SEMIALDEHYDE DEHYDROGENASE"/>
    <property type="match status" value="1"/>
</dbReference>